<evidence type="ECO:0000256" key="1">
    <source>
        <dbReference type="ARBA" id="ARBA00004141"/>
    </source>
</evidence>
<evidence type="ECO:0008006" key="11">
    <source>
        <dbReference type="Google" id="ProtNLM"/>
    </source>
</evidence>
<dbReference type="InterPro" id="IPR006603">
    <property type="entry name" value="PQ-loop_rpt"/>
</dbReference>
<evidence type="ECO:0000256" key="2">
    <source>
        <dbReference type="ARBA" id="ARBA00022692"/>
    </source>
</evidence>
<dbReference type="GO" id="GO:0015174">
    <property type="term" value="F:basic amino acid transmembrane transporter activity"/>
    <property type="evidence" value="ECO:0007669"/>
    <property type="project" value="TreeGrafter"/>
</dbReference>
<dbReference type="EMBL" id="SEKV01000135">
    <property type="protein sequence ID" value="TFY63283.1"/>
    <property type="molecule type" value="Genomic_DNA"/>
</dbReference>
<sequence>MRVPIGAADTLLVVCHIDGAVCYDEHPAGWGPNFRESPQDHRRASLTCELSQVIENIRRQSADGLALPFLLNWALGDATNLIGCILTHQLPFQTWLATYFCFVDFSLLSQYFYYRYKSASKQPPYLSIRSRTTSTATTHRLPTEREATHYRALSNVAANVAAAAARVAEQEEHARWHRNSLERIPHSAVEVRELLAEEEDDVDEEGLARLADSFHSEGGRPGRRKKVSWSQERGGSVGRHGQGTTSPPGRIHAPLHMSAAPQVEEPDLLVRGRSLSRDVSTEEEAQWSASQRRSSRASRKGASMVFLGGWALFGVGTLLNGQQGFPSTTALGRTGHVLPRADATLPTFGEGIPAVYDNAHAPSVDIDPTAMFERAAEPTDYTAITKQPERSTEFIIGRISAWICTTLYLTSRLPQIWKNFVRKSVEGLSIYLFIFAFLGNFFYVASILTSPKLGLPEPEASAFIKESIPYLLGSGGTLVFDITIVAQSLIYRQKTYRGRRSSRSLAAEEEGLLSAGATGTEDVTTPSRRRAGVSADSTAL</sequence>
<accession>A0A4Y9YNJ6</accession>
<dbReference type="GO" id="GO:0034488">
    <property type="term" value="P:basic amino acid transmembrane export from vacuole"/>
    <property type="evidence" value="ECO:0007669"/>
    <property type="project" value="TreeGrafter"/>
</dbReference>
<evidence type="ECO:0000256" key="4">
    <source>
        <dbReference type="ARBA" id="ARBA00023136"/>
    </source>
</evidence>
<feature type="region of interest" description="Disordered" evidence="7">
    <location>
        <begin position="516"/>
        <end position="540"/>
    </location>
</feature>
<evidence type="ECO:0000256" key="5">
    <source>
        <dbReference type="ARBA" id="ARBA00038039"/>
    </source>
</evidence>
<dbReference type="Proteomes" id="UP000298390">
    <property type="component" value="Unassembled WGS sequence"/>
</dbReference>
<dbReference type="FunFam" id="1.20.1280.290:FF:000028">
    <property type="entry name" value="Vacuolar membrane protein, putative"/>
    <property type="match status" value="1"/>
</dbReference>
<keyword evidence="2 8" id="KW-0812">Transmembrane</keyword>
<dbReference type="InterPro" id="IPR051415">
    <property type="entry name" value="LAAT-1"/>
</dbReference>
<reference evidence="9 10" key="1">
    <citation type="submission" date="2019-01" db="EMBL/GenBank/DDBJ databases">
        <title>Genome sequencing of the rare red list fungi Fomitopsis rosea.</title>
        <authorList>
            <person name="Buettner E."/>
            <person name="Kellner H."/>
        </authorList>
    </citation>
    <scope>NUCLEOTIDE SEQUENCE [LARGE SCALE GENOMIC DNA]</scope>
    <source>
        <strain evidence="9 10">DSM 105464</strain>
    </source>
</reference>
<proteinExistence type="inferred from homology"/>
<comment type="similarity">
    <text evidence="5">Belongs to the laat-1 family.</text>
</comment>
<keyword evidence="4 8" id="KW-0472">Membrane</keyword>
<dbReference type="AlphaFoldDB" id="A0A4Y9YNJ6"/>
<dbReference type="Pfam" id="PF04193">
    <property type="entry name" value="PQ-loop"/>
    <property type="match status" value="2"/>
</dbReference>
<feature type="region of interest" description="Disordered" evidence="7">
    <location>
        <begin position="275"/>
        <end position="295"/>
    </location>
</feature>
<dbReference type="FunFam" id="1.20.1280.290:FF:000009">
    <property type="entry name" value="PQ loop repeat family protein"/>
    <property type="match status" value="1"/>
</dbReference>
<dbReference type="GO" id="GO:0000329">
    <property type="term" value="C:fungal-type vacuole membrane"/>
    <property type="evidence" value="ECO:0007669"/>
    <property type="project" value="TreeGrafter"/>
</dbReference>
<evidence type="ECO:0000256" key="6">
    <source>
        <dbReference type="ARBA" id="ARBA00050768"/>
    </source>
</evidence>
<feature type="region of interest" description="Disordered" evidence="7">
    <location>
        <begin position="211"/>
        <end position="254"/>
    </location>
</feature>
<dbReference type="SMART" id="SM00679">
    <property type="entry name" value="CTNS"/>
    <property type="match status" value="2"/>
</dbReference>
<comment type="catalytic activity">
    <reaction evidence="6">
        <text>L-histidine(out) + L-arginine(in) = L-histidine(in) + L-arginine(out)</text>
        <dbReference type="Rhea" id="RHEA:71063"/>
        <dbReference type="ChEBI" id="CHEBI:32682"/>
        <dbReference type="ChEBI" id="CHEBI:57595"/>
    </reaction>
</comment>
<protein>
    <recommendedName>
        <fullName evidence="11">PQ loop repeat protein</fullName>
    </recommendedName>
</protein>
<evidence type="ECO:0000313" key="9">
    <source>
        <dbReference type="EMBL" id="TFY63283.1"/>
    </source>
</evidence>
<feature type="transmembrane region" description="Helical" evidence="8">
    <location>
        <begin position="430"/>
        <end position="448"/>
    </location>
</feature>
<dbReference type="Gene3D" id="1.20.1280.290">
    <property type="match status" value="2"/>
</dbReference>
<dbReference type="PANTHER" id="PTHR16201">
    <property type="entry name" value="SEVEN TRANSMEMBRANE PROTEIN 1-RELATED"/>
    <property type="match status" value="1"/>
</dbReference>
<evidence type="ECO:0000256" key="7">
    <source>
        <dbReference type="SAM" id="MobiDB-lite"/>
    </source>
</evidence>
<evidence type="ECO:0000313" key="10">
    <source>
        <dbReference type="Proteomes" id="UP000298390"/>
    </source>
</evidence>
<comment type="subcellular location">
    <subcellularLocation>
        <location evidence="1">Membrane</location>
        <topology evidence="1">Multi-pass membrane protein</topology>
    </subcellularLocation>
</comment>
<organism evidence="9 10">
    <name type="scientific">Rhodofomes roseus</name>
    <dbReference type="NCBI Taxonomy" id="34475"/>
    <lineage>
        <taxon>Eukaryota</taxon>
        <taxon>Fungi</taxon>
        <taxon>Dikarya</taxon>
        <taxon>Basidiomycota</taxon>
        <taxon>Agaricomycotina</taxon>
        <taxon>Agaricomycetes</taxon>
        <taxon>Polyporales</taxon>
        <taxon>Rhodofomes</taxon>
    </lineage>
</organism>
<evidence type="ECO:0000256" key="8">
    <source>
        <dbReference type="SAM" id="Phobius"/>
    </source>
</evidence>
<comment type="caution">
    <text evidence="9">The sequence shown here is derived from an EMBL/GenBank/DDBJ whole genome shotgun (WGS) entry which is preliminary data.</text>
</comment>
<name>A0A4Y9YNJ6_9APHY</name>
<gene>
    <name evidence="9" type="ORF">EVJ58_g3341</name>
</gene>
<keyword evidence="3 8" id="KW-1133">Transmembrane helix</keyword>
<dbReference type="PANTHER" id="PTHR16201:SF34">
    <property type="entry name" value="LYSOSOMAL AMINO ACID TRANSPORTER 1"/>
    <property type="match status" value="1"/>
</dbReference>
<evidence type="ECO:0000256" key="3">
    <source>
        <dbReference type="ARBA" id="ARBA00022989"/>
    </source>
</evidence>
<feature type="transmembrane region" description="Helical" evidence="8">
    <location>
        <begin position="301"/>
        <end position="319"/>
    </location>
</feature>
<feature type="transmembrane region" description="Helical" evidence="8">
    <location>
        <begin position="468"/>
        <end position="491"/>
    </location>
</feature>